<evidence type="ECO:0000256" key="2">
    <source>
        <dbReference type="ARBA" id="ARBA00022617"/>
    </source>
</evidence>
<protein>
    <submittedName>
        <fullName evidence="5">Globin</fullName>
    </submittedName>
</protein>
<evidence type="ECO:0000313" key="5">
    <source>
        <dbReference type="EMBL" id="GAN80802.1"/>
    </source>
</evidence>
<dbReference type="InterPro" id="IPR009050">
    <property type="entry name" value="Globin-like_sf"/>
</dbReference>
<dbReference type="SUPFAM" id="SSF46458">
    <property type="entry name" value="Globin-like"/>
    <property type="match status" value="1"/>
</dbReference>
<name>A0A0D6PGM8_9PROT</name>
<proteinExistence type="predicted"/>
<dbReference type="CDD" id="cd14773">
    <property type="entry name" value="TrHb2_PhHbO-like_O"/>
    <property type="match status" value="1"/>
</dbReference>
<evidence type="ECO:0000313" key="6">
    <source>
        <dbReference type="Proteomes" id="UP000032668"/>
    </source>
</evidence>
<accession>A0A0D6PGM8</accession>
<dbReference type="GO" id="GO:0020037">
    <property type="term" value="F:heme binding"/>
    <property type="evidence" value="ECO:0007669"/>
    <property type="project" value="InterPro"/>
</dbReference>
<dbReference type="EMBL" id="BANC01000059">
    <property type="protein sequence ID" value="GAN80802.1"/>
    <property type="molecule type" value="Genomic_DNA"/>
</dbReference>
<evidence type="ECO:0000256" key="1">
    <source>
        <dbReference type="ARBA" id="ARBA00022448"/>
    </source>
</evidence>
<keyword evidence="2" id="KW-0349">Heme</keyword>
<comment type="caution">
    <text evidence="5">The sequence shown here is derived from an EMBL/GenBank/DDBJ whole genome shotgun (WGS) entry which is preliminary data.</text>
</comment>
<dbReference type="InterPro" id="IPR012292">
    <property type="entry name" value="Globin/Proto"/>
</dbReference>
<dbReference type="AlphaFoldDB" id="A0A0D6PGM8"/>
<keyword evidence="1" id="KW-0813">Transport</keyword>
<sequence length="136" mass="14804">MSGETETAYEILGGAAVVRALAERFYDIMDSNPAYAELRAMHMPDLKAVCDSFTGFLSVWLGGPRDWLDQRGSFCLMSRHAGMGITSGTAGQWLDAMREAMDGLVMDKALRVKMDNAFTRLAEAMAWTAKTTAGPA</sequence>
<dbReference type="Pfam" id="PF01152">
    <property type="entry name" value="Bac_globin"/>
    <property type="match status" value="1"/>
</dbReference>
<keyword evidence="6" id="KW-1185">Reference proteome</keyword>
<dbReference type="Proteomes" id="UP000032668">
    <property type="component" value="Unassembled WGS sequence"/>
</dbReference>
<dbReference type="GO" id="GO:0046872">
    <property type="term" value="F:metal ion binding"/>
    <property type="evidence" value="ECO:0007669"/>
    <property type="project" value="UniProtKB-KW"/>
</dbReference>
<dbReference type="OrthoDB" id="9790913at2"/>
<dbReference type="RefSeq" id="WP_073211107.1">
    <property type="nucleotide sequence ID" value="NZ_BANC01000059.1"/>
</dbReference>
<dbReference type="STRING" id="1120923.SAMN02746095_00183"/>
<gene>
    <name evidence="5" type="ORF">Aam_060_028</name>
</gene>
<evidence type="ECO:0000256" key="4">
    <source>
        <dbReference type="ARBA" id="ARBA00023004"/>
    </source>
</evidence>
<evidence type="ECO:0000256" key="3">
    <source>
        <dbReference type="ARBA" id="ARBA00022723"/>
    </source>
</evidence>
<dbReference type="Gene3D" id="1.10.490.10">
    <property type="entry name" value="Globins"/>
    <property type="match status" value="1"/>
</dbReference>
<organism evidence="5 6">
    <name type="scientific">Acidocella aminolytica 101 = DSM 11237</name>
    <dbReference type="NCBI Taxonomy" id="1120923"/>
    <lineage>
        <taxon>Bacteria</taxon>
        <taxon>Pseudomonadati</taxon>
        <taxon>Pseudomonadota</taxon>
        <taxon>Alphaproteobacteria</taxon>
        <taxon>Acetobacterales</taxon>
        <taxon>Acidocellaceae</taxon>
        <taxon>Acidocella</taxon>
    </lineage>
</organism>
<dbReference type="GO" id="GO:0019825">
    <property type="term" value="F:oxygen binding"/>
    <property type="evidence" value="ECO:0007669"/>
    <property type="project" value="InterPro"/>
</dbReference>
<keyword evidence="3" id="KW-0479">Metal-binding</keyword>
<reference evidence="5 6" key="1">
    <citation type="submission" date="2012-11" db="EMBL/GenBank/DDBJ databases">
        <title>Whole genome sequence of Acidocella aminolytica 101 = DSM 11237.</title>
        <authorList>
            <person name="Azuma Y."/>
            <person name="Higashiura N."/>
            <person name="Hirakawa H."/>
            <person name="Matsushita K."/>
        </authorList>
    </citation>
    <scope>NUCLEOTIDE SEQUENCE [LARGE SCALE GENOMIC DNA]</scope>
    <source>
        <strain evidence="6">101 / DSM 11237</strain>
    </source>
</reference>
<dbReference type="InterPro" id="IPR001486">
    <property type="entry name" value="Hemoglobin_trunc"/>
</dbReference>
<keyword evidence="4" id="KW-0408">Iron</keyword>